<keyword evidence="10" id="KW-1185">Reference proteome</keyword>
<dbReference type="InterPro" id="IPR052166">
    <property type="entry name" value="Diverse_Acyl-CoA_DH"/>
</dbReference>
<evidence type="ECO:0000256" key="1">
    <source>
        <dbReference type="ARBA" id="ARBA00001974"/>
    </source>
</evidence>
<evidence type="ECO:0000256" key="2">
    <source>
        <dbReference type="ARBA" id="ARBA00009347"/>
    </source>
</evidence>
<dbReference type="PANTHER" id="PTHR42803:SF3">
    <property type="entry name" value="ACYL-COA DEHYDROGENASE-RELATED"/>
    <property type="match status" value="1"/>
</dbReference>
<evidence type="ECO:0000313" key="9">
    <source>
        <dbReference type="EMBL" id="PHP68977.1"/>
    </source>
</evidence>
<evidence type="ECO:0000259" key="7">
    <source>
        <dbReference type="Pfam" id="PF02770"/>
    </source>
</evidence>
<dbReference type="Pfam" id="PF00441">
    <property type="entry name" value="Acyl-CoA_dh_1"/>
    <property type="match status" value="1"/>
</dbReference>
<gene>
    <name evidence="9" type="ORF">CSC94_03050</name>
</gene>
<name>A0A2G1QTU3_9HYPH</name>
<dbReference type="AlphaFoldDB" id="A0A2G1QTU3"/>
<dbReference type="Pfam" id="PF02770">
    <property type="entry name" value="Acyl-CoA_dh_M"/>
    <property type="match status" value="1"/>
</dbReference>
<dbReference type="SUPFAM" id="SSF47203">
    <property type="entry name" value="Acyl-CoA dehydrogenase C-terminal domain-like"/>
    <property type="match status" value="1"/>
</dbReference>
<dbReference type="Proteomes" id="UP000221168">
    <property type="component" value="Unassembled WGS sequence"/>
</dbReference>
<evidence type="ECO:0000259" key="8">
    <source>
        <dbReference type="Pfam" id="PF12806"/>
    </source>
</evidence>
<dbReference type="EMBL" id="PDVP01000001">
    <property type="protein sequence ID" value="PHP68977.1"/>
    <property type="molecule type" value="Genomic_DNA"/>
</dbReference>
<dbReference type="Gene3D" id="1.20.140.10">
    <property type="entry name" value="Butyryl-CoA Dehydrogenase, subunit A, domain 3"/>
    <property type="match status" value="1"/>
</dbReference>
<accession>A0A2G1QTU3</accession>
<keyword evidence="4 5" id="KW-0274">FAD</keyword>
<evidence type="ECO:0000259" key="6">
    <source>
        <dbReference type="Pfam" id="PF00441"/>
    </source>
</evidence>
<proteinExistence type="inferred from homology"/>
<dbReference type="InterPro" id="IPR036250">
    <property type="entry name" value="AcylCo_DH-like_C"/>
</dbReference>
<dbReference type="InterPro" id="IPR037069">
    <property type="entry name" value="AcylCoA_DH/ox_N_sf"/>
</dbReference>
<evidence type="ECO:0000256" key="5">
    <source>
        <dbReference type="RuleBase" id="RU362125"/>
    </source>
</evidence>
<reference evidence="9 10" key="1">
    <citation type="submission" date="2017-10" db="EMBL/GenBank/DDBJ databases">
        <title>Sedimentibacterium mangrovi gen. nov., sp. nov., a novel member of family Phyllobacteriacea isolated from mangrove sediment.</title>
        <authorList>
            <person name="Liao H."/>
            <person name="Tian Y."/>
        </authorList>
    </citation>
    <scope>NUCLEOTIDE SEQUENCE [LARGE SCALE GENOMIC DNA]</scope>
    <source>
        <strain evidence="9 10">X9-2-2</strain>
    </source>
</reference>
<comment type="cofactor">
    <cofactor evidence="1 5">
        <name>FAD</name>
        <dbReference type="ChEBI" id="CHEBI:57692"/>
    </cofactor>
</comment>
<keyword evidence="5" id="KW-0560">Oxidoreductase</keyword>
<evidence type="ECO:0000256" key="4">
    <source>
        <dbReference type="ARBA" id="ARBA00022827"/>
    </source>
</evidence>
<dbReference type="InterPro" id="IPR009075">
    <property type="entry name" value="AcylCo_DH/oxidase_C"/>
</dbReference>
<dbReference type="PANTHER" id="PTHR42803">
    <property type="entry name" value="ACYL-COA DEHYDROGENASE"/>
    <property type="match status" value="1"/>
</dbReference>
<keyword evidence="3 5" id="KW-0285">Flavoprotein</keyword>
<sequence length="611" mass="65538">MPAFDRAAIDFLVHDWLDASALTARPRYGDHSRETFDAFLDLAEKIAENEFLPSFKPGDRDEPELKQDGTVSVHPLIRKAVQAYLDAGFQLASFPAEQGGMQLPHLVASAAKVFIQAGNVAAGGYPMLSTGNTRVLMTRGSDTLIDHFARPQLEGRSLGTMCLSEPQAGSSLGDITTRADFDCDDALGHRYRLTGRKMWISGGDHDITDDICHLVLAKIPGPDGKLPAGTKGISIFAVPKRIPAEVAGEITRNDVVVAGLNHKMGYRGTTNCLLNFGEGAQYRPMGRAGAAGWLIGEAGEGLAIMFLMMNEARIGVGLGAAAQAWRGYLLSSQYAHERRQGRIPGDRHAPDQVPLVAHADIRRMLLAQKAYAEGALALCLYSARLVDDIHSNEDESARAESESLLALLTPINKTFPSEYGPLANSLAIQCHGGYGYTRDFDVEQLYRDNRLNPIHEGTTGIQAMDLIGRKILADKGEGLQLLARRVAATMDAAAKAGGFDRQVAALGQAMATVSEAIAQQAGSPDTAFANATPLLFAFGHTVVAWQWLDQAVAAKRAAEAGSVSESLARGKQAAMTYFFDFELPQVAGWLAPFASGSRAALDAGEDIFWAG</sequence>
<dbReference type="InterPro" id="IPR046373">
    <property type="entry name" value="Acyl-CoA_Oxase/DH_mid-dom_sf"/>
</dbReference>
<dbReference type="GO" id="GO:0050660">
    <property type="term" value="F:flavin adenine dinucleotide binding"/>
    <property type="evidence" value="ECO:0007669"/>
    <property type="project" value="InterPro"/>
</dbReference>
<evidence type="ECO:0000256" key="3">
    <source>
        <dbReference type="ARBA" id="ARBA00022630"/>
    </source>
</evidence>
<dbReference type="OrthoDB" id="9807883at2"/>
<comment type="caution">
    <text evidence="9">The sequence shown here is derived from an EMBL/GenBank/DDBJ whole genome shotgun (WGS) entry which is preliminary data.</text>
</comment>
<feature type="domain" description="Acyl-CoA oxidase/dehydrogenase middle" evidence="7">
    <location>
        <begin position="161"/>
        <end position="276"/>
    </location>
</feature>
<dbReference type="InterPro" id="IPR006091">
    <property type="entry name" value="Acyl-CoA_Oxase/DH_mid-dom"/>
</dbReference>
<feature type="domain" description="Acetyl-CoA dehydrogenase-like C-terminal" evidence="8">
    <location>
        <begin position="484"/>
        <end position="602"/>
    </location>
</feature>
<dbReference type="Pfam" id="PF12806">
    <property type="entry name" value="Acyl-CoA_dh_C"/>
    <property type="match status" value="1"/>
</dbReference>
<feature type="domain" description="Acyl-CoA dehydrogenase/oxidase C-terminal" evidence="6">
    <location>
        <begin position="299"/>
        <end position="469"/>
    </location>
</feature>
<dbReference type="RefSeq" id="WP_099303576.1">
    <property type="nucleotide sequence ID" value="NZ_PDVP01000001.1"/>
</dbReference>
<dbReference type="SUPFAM" id="SSF56645">
    <property type="entry name" value="Acyl-CoA dehydrogenase NM domain-like"/>
    <property type="match status" value="1"/>
</dbReference>
<dbReference type="InterPro" id="IPR009100">
    <property type="entry name" value="AcylCoA_DH/oxidase_NM_dom_sf"/>
</dbReference>
<dbReference type="Gene3D" id="1.10.540.10">
    <property type="entry name" value="Acyl-CoA dehydrogenase/oxidase, N-terminal domain"/>
    <property type="match status" value="1"/>
</dbReference>
<comment type="similarity">
    <text evidence="2 5">Belongs to the acyl-CoA dehydrogenase family.</text>
</comment>
<dbReference type="Gene3D" id="2.40.110.10">
    <property type="entry name" value="Butyryl-CoA Dehydrogenase, subunit A, domain 2"/>
    <property type="match status" value="1"/>
</dbReference>
<dbReference type="InterPro" id="IPR025878">
    <property type="entry name" value="Acyl-CoA_dh-like_C_dom"/>
</dbReference>
<protein>
    <submittedName>
        <fullName evidence="9">Acyl-CoA dehydrogenase</fullName>
    </submittedName>
</protein>
<evidence type="ECO:0000313" key="10">
    <source>
        <dbReference type="Proteomes" id="UP000221168"/>
    </source>
</evidence>
<dbReference type="GO" id="GO:0016627">
    <property type="term" value="F:oxidoreductase activity, acting on the CH-CH group of donors"/>
    <property type="evidence" value="ECO:0007669"/>
    <property type="project" value="InterPro"/>
</dbReference>
<organism evidence="9 10">
    <name type="scientific">Zhengella mangrovi</name>
    <dbReference type="NCBI Taxonomy" id="1982044"/>
    <lineage>
        <taxon>Bacteria</taxon>
        <taxon>Pseudomonadati</taxon>
        <taxon>Pseudomonadota</taxon>
        <taxon>Alphaproteobacteria</taxon>
        <taxon>Hyphomicrobiales</taxon>
        <taxon>Notoacmeibacteraceae</taxon>
        <taxon>Zhengella</taxon>
    </lineage>
</organism>